<dbReference type="InterPro" id="IPR011249">
    <property type="entry name" value="Metalloenz_LuxS/M16"/>
</dbReference>
<gene>
    <name evidence="11" type="ORF">MKW94_013523</name>
</gene>
<dbReference type="Pfam" id="PF00675">
    <property type="entry name" value="Peptidase_M16"/>
    <property type="match status" value="1"/>
</dbReference>
<evidence type="ECO:0000313" key="11">
    <source>
        <dbReference type="EMBL" id="MCL7032980.1"/>
    </source>
</evidence>
<evidence type="ECO:0000256" key="3">
    <source>
        <dbReference type="ARBA" id="ARBA00004370"/>
    </source>
</evidence>
<comment type="similarity">
    <text evidence="4 8">Belongs to the peptidase M16 family.</text>
</comment>
<sequence>MYRASTSRLSGALKGYGRSRFATSSAAAAAKPSLVSSGRLFNWLTGENSKTLPPLDIPLPGVINPSPLPDYVQPSETKITTLPNGVRIASQASSSPVASIGLYIDSGSIYETPKTCGATHLLERMAFKSTANRSQLRIVREVEAIGGNVNASASREQMGYTYDALKTFAPRMVELLVDCVRNPVFLDWEVKEQLQKVKEDTLELKNNPHGLLLEALHSTGYTGALANPLLAPEDALDRLNGDLLEKFVAENYTAPRIVLSAYGLEHEELLSIAEPLLSDLPAVPHHTYDKPQSAYTGGEFRCHADTPNTDIAIAFEVPGGWQAEKEVMQLTVLQLLMGGGGSFSAGGPGKGMYSRLYRNVLNKYADILTFSSFNAMYDNTGLFGIHATTESHFIGATVELMVRELVDVATPGKVKSIELKRAKEATKSAVLMNLESRTIASEDIGRQLLTYGERKPVEDFINAIDAVTLDDIHSIAERIISSPLTIASLGDVSRVDSYDQIRSLFDEDTEQGPWRD</sequence>
<dbReference type="PANTHER" id="PTHR11851:SF190">
    <property type="entry name" value="MITOCHONDRIAL-PROCESSING PEPTIDASE SUBUNIT ALPHA"/>
    <property type="match status" value="1"/>
</dbReference>
<comment type="subcellular location">
    <subcellularLocation>
        <location evidence="3">Membrane</location>
    </subcellularLocation>
    <subcellularLocation>
        <location evidence="2">Mitochondrion</location>
    </subcellularLocation>
</comment>
<evidence type="ECO:0000256" key="7">
    <source>
        <dbReference type="ARBA" id="ARBA00023136"/>
    </source>
</evidence>
<dbReference type="Proteomes" id="UP001177140">
    <property type="component" value="Unassembled WGS sequence"/>
</dbReference>
<dbReference type="FunFam" id="3.30.830.10:FF:000008">
    <property type="entry name" value="Mitochondrial-processing peptidase subunit beta"/>
    <property type="match status" value="1"/>
</dbReference>
<comment type="function">
    <text evidence="1">Substrate recognition and binding subunit of the essential mitochondrial processing protease (MPP), which cleaves the mitochondrial sequence off newly imported precursors proteins.</text>
</comment>
<comment type="caution">
    <text evidence="11">The sequence shown here is derived from an EMBL/GenBank/DDBJ whole genome shotgun (WGS) entry which is preliminary data.</text>
</comment>
<evidence type="ECO:0000313" key="12">
    <source>
        <dbReference type="Proteomes" id="UP001177140"/>
    </source>
</evidence>
<evidence type="ECO:0000256" key="8">
    <source>
        <dbReference type="RuleBase" id="RU004447"/>
    </source>
</evidence>
<dbReference type="GO" id="GO:0006508">
    <property type="term" value="P:proteolysis"/>
    <property type="evidence" value="ECO:0007669"/>
    <property type="project" value="InterPro"/>
</dbReference>
<protein>
    <recommendedName>
        <fullName evidence="13">Mitochondrial-processing peptidase subunit alpha</fullName>
    </recommendedName>
</protein>
<dbReference type="Gene3D" id="3.30.830.10">
    <property type="entry name" value="Metalloenzyme, LuxS/M16 peptidase-like"/>
    <property type="match status" value="2"/>
</dbReference>
<evidence type="ECO:0000256" key="4">
    <source>
        <dbReference type="ARBA" id="ARBA00007261"/>
    </source>
</evidence>
<evidence type="ECO:0000259" key="9">
    <source>
        <dbReference type="Pfam" id="PF00675"/>
    </source>
</evidence>
<dbReference type="PANTHER" id="PTHR11851">
    <property type="entry name" value="METALLOPROTEASE"/>
    <property type="match status" value="1"/>
</dbReference>
<dbReference type="GO" id="GO:0005739">
    <property type="term" value="C:mitochondrion"/>
    <property type="evidence" value="ECO:0007669"/>
    <property type="project" value="UniProtKB-SubCell"/>
</dbReference>
<accession>A0AA41SD57</accession>
<dbReference type="GO" id="GO:0046872">
    <property type="term" value="F:metal ion binding"/>
    <property type="evidence" value="ECO:0007669"/>
    <property type="project" value="InterPro"/>
</dbReference>
<evidence type="ECO:0008006" key="13">
    <source>
        <dbReference type="Google" id="ProtNLM"/>
    </source>
</evidence>
<organism evidence="11 12">
    <name type="scientific">Papaver nudicaule</name>
    <name type="common">Iceland poppy</name>
    <dbReference type="NCBI Taxonomy" id="74823"/>
    <lineage>
        <taxon>Eukaryota</taxon>
        <taxon>Viridiplantae</taxon>
        <taxon>Streptophyta</taxon>
        <taxon>Embryophyta</taxon>
        <taxon>Tracheophyta</taxon>
        <taxon>Spermatophyta</taxon>
        <taxon>Magnoliopsida</taxon>
        <taxon>Ranunculales</taxon>
        <taxon>Papaveraceae</taxon>
        <taxon>Papaveroideae</taxon>
        <taxon>Papaver</taxon>
    </lineage>
</organism>
<proteinExistence type="inferred from homology"/>
<name>A0AA41SD57_PAPNU</name>
<dbReference type="FunFam" id="3.30.830.10:FF:000022">
    <property type="entry name" value="mitochondrial-processing peptidase subunit alpha"/>
    <property type="match status" value="1"/>
</dbReference>
<dbReference type="PROSITE" id="PS00143">
    <property type="entry name" value="INSULINASE"/>
    <property type="match status" value="1"/>
</dbReference>
<dbReference type="Pfam" id="PF05193">
    <property type="entry name" value="Peptidase_M16_C"/>
    <property type="match status" value="1"/>
</dbReference>
<evidence type="ECO:0000256" key="5">
    <source>
        <dbReference type="ARBA" id="ARBA00022946"/>
    </source>
</evidence>
<keyword evidence="12" id="KW-1185">Reference proteome</keyword>
<keyword evidence="7" id="KW-0472">Membrane</keyword>
<feature type="domain" description="Peptidase M16 C-terminal" evidence="10">
    <location>
        <begin position="239"/>
        <end position="425"/>
    </location>
</feature>
<dbReference type="InterPro" id="IPR011765">
    <property type="entry name" value="Pept_M16_N"/>
</dbReference>
<dbReference type="GO" id="GO:0016020">
    <property type="term" value="C:membrane"/>
    <property type="evidence" value="ECO:0007669"/>
    <property type="project" value="UniProtKB-SubCell"/>
</dbReference>
<evidence type="ECO:0000256" key="2">
    <source>
        <dbReference type="ARBA" id="ARBA00004173"/>
    </source>
</evidence>
<evidence type="ECO:0000256" key="6">
    <source>
        <dbReference type="ARBA" id="ARBA00023128"/>
    </source>
</evidence>
<dbReference type="InterPro" id="IPR007863">
    <property type="entry name" value="Peptidase_M16_C"/>
</dbReference>
<dbReference type="InterPro" id="IPR050361">
    <property type="entry name" value="MPP/UQCRC_Complex"/>
</dbReference>
<feature type="domain" description="Peptidase M16 N-terminal" evidence="9">
    <location>
        <begin position="87"/>
        <end position="233"/>
    </location>
</feature>
<dbReference type="SUPFAM" id="SSF63411">
    <property type="entry name" value="LuxS/MPP-like metallohydrolase"/>
    <property type="match status" value="2"/>
</dbReference>
<evidence type="ECO:0000259" key="10">
    <source>
        <dbReference type="Pfam" id="PF05193"/>
    </source>
</evidence>
<keyword evidence="6" id="KW-0496">Mitochondrion</keyword>
<keyword evidence="5" id="KW-0809">Transit peptide</keyword>
<dbReference type="AlphaFoldDB" id="A0AA41SD57"/>
<dbReference type="GO" id="GO:0004222">
    <property type="term" value="F:metalloendopeptidase activity"/>
    <property type="evidence" value="ECO:0007669"/>
    <property type="project" value="InterPro"/>
</dbReference>
<dbReference type="InterPro" id="IPR001431">
    <property type="entry name" value="Pept_M16_Zn_BS"/>
</dbReference>
<dbReference type="EMBL" id="JAJJMA010129290">
    <property type="protein sequence ID" value="MCL7032980.1"/>
    <property type="molecule type" value="Genomic_DNA"/>
</dbReference>
<reference evidence="11" key="1">
    <citation type="submission" date="2022-03" db="EMBL/GenBank/DDBJ databases">
        <title>A functionally conserved STORR gene fusion in Papaver species that diverged 16.8 million years ago.</title>
        <authorList>
            <person name="Catania T."/>
        </authorList>
    </citation>
    <scope>NUCLEOTIDE SEQUENCE</scope>
    <source>
        <strain evidence="11">S-191538</strain>
    </source>
</reference>
<evidence type="ECO:0000256" key="1">
    <source>
        <dbReference type="ARBA" id="ARBA00002123"/>
    </source>
</evidence>